<proteinExistence type="predicted"/>
<dbReference type="Proteomes" id="UP000198751">
    <property type="component" value="Chromosome I"/>
</dbReference>
<name>A0A1H2AAT3_9MICC</name>
<evidence type="ECO:0000313" key="1">
    <source>
        <dbReference type="EMBL" id="SDT42606.1"/>
    </source>
</evidence>
<dbReference type="OrthoDB" id="582074at2"/>
<evidence type="ECO:0000313" key="2">
    <source>
        <dbReference type="Proteomes" id="UP000198751"/>
    </source>
</evidence>
<dbReference type="RefSeq" id="WP_091721391.1">
    <property type="nucleotide sequence ID" value="NZ_LT629779.1"/>
</dbReference>
<sequence length="216" mass="24773">MISDSVPWRYELLRIARRLERKTRQEHWTERSSFRVEKDLMMAGYAIRRLLEARKLSDSLAAKQVPVVRHPRIGPIPDFYNRDEIDALYDIANPIKDQITLAHLANQIIHSFVLVLSCDEVEAPYEGEDGIEVEGSYLFNGYFIASEKERMKHLYFLDSGTLVALCRSIAMEDVVGVDMRRDANGVATITRVIASTDPEWLAEIQMKSPEATRPYA</sequence>
<dbReference type="EMBL" id="LT629779">
    <property type="protein sequence ID" value="SDT42606.1"/>
    <property type="molecule type" value="Genomic_DNA"/>
</dbReference>
<dbReference type="AlphaFoldDB" id="A0A1H2AAT3"/>
<keyword evidence="2" id="KW-1185">Reference proteome</keyword>
<accession>A0A1H2AAT3</accession>
<gene>
    <name evidence="1" type="ORF">SAMN04489743_2861</name>
</gene>
<organism evidence="1 2">
    <name type="scientific">Pseudarthrobacter equi</name>
    <dbReference type="NCBI Taxonomy" id="728066"/>
    <lineage>
        <taxon>Bacteria</taxon>
        <taxon>Bacillati</taxon>
        <taxon>Actinomycetota</taxon>
        <taxon>Actinomycetes</taxon>
        <taxon>Micrococcales</taxon>
        <taxon>Micrococcaceae</taxon>
        <taxon>Pseudarthrobacter</taxon>
    </lineage>
</organism>
<reference evidence="2" key="1">
    <citation type="submission" date="2016-10" db="EMBL/GenBank/DDBJ databases">
        <authorList>
            <person name="Varghese N."/>
            <person name="Submissions S."/>
        </authorList>
    </citation>
    <scope>NUCLEOTIDE SEQUENCE [LARGE SCALE GENOMIC DNA]</scope>
    <source>
        <strain evidence="2">IMMIB L-1606</strain>
    </source>
</reference>
<protein>
    <submittedName>
        <fullName evidence="1">Uncharacterized protein</fullName>
    </submittedName>
</protein>